<feature type="domain" description="Sushi" evidence="6">
    <location>
        <begin position="296"/>
        <end position="358"/>
    </location>
</feature>
<feature type="region of interest" description="Disordered" evidence="3">
    <location>
        <begin position="575"/>
        <end position="610"/>
    </location>
</feature>
<reference evidence="7" key="1">
    <citation type="submission" date="2021-04" db="EMBL/GenBank/DDBJ databases">
        <authorList>
            <consortium name="Wellcome Sanger Institute Data Sharing"/>
        </authorList>
    </citation>
    <scope>NUCLEOTIDE SEQUENCE [LARGE SCALE GENOMIC DNA]</scope>
</reference>
<dbReference type="SUPFAM" id="SSF57535">
    <property type="entry name" value="Complement control module/SCR domain"/>
    <property type="match status" value="6"/>
</dbReference>
<accession>A0A3Q1IJL4</accession>
<dbReference type="PANTHER" id="PTHR46839:SF1">
    <property type="entry name" value="SUSHI DOMAIN-CONTAINING 6"/>
    <property type="match status" value="1"/>
</dbReference>
<feature type="domain" description="Sushi" evidence="6">
    <location>
        <begin position="244"/>
        <end position="294"/>
    </location>
</feature>
<keyword evidence="4" id="KW-1133">Transmembrane helix</keyword>
<dbReference type="Pfam" id="PF00084">
    <property type="entry name" value="Sushi"/>
    <property type="match status" value="6"/>
</dbReference>
<dbReference type="AlphaFoldDB" id="A0A3Q1IJL4"/>
<feature type="chain" id="PRO_5018587242" description="Sushi domain-containing protein" evidence="5">
    <location>
        <begin position="36"/>
        <end position="610"/>
    </location>
</feature>
<keyword evidence="4" id="KW-0472">Membrane</keyword>
<dbReference type="GeneTree" id="ENSGT00940000157120"/>
<sequence>MCNGMIQTVSKAFRAHTSATKRPLLLLLALTVVSTGKESGCLRPYMVQNSWVNLTQTNRGSFPVGTVLKYSCDPGYMPDGPSILTCTTLGRWSSEPPHCVRSGACLPLSKPENGGYTCHPSPCRTFSHGTVIEFFCDEDFILNGDYNYLTCQDGQWDGPMQISCVSPGCMRPSLVPHGSTNLTDTNRSLFPVGTVLQYICDSGYLAAGPSILTCTALGHWSSEPPHCIRSDVCQPPYQPENGGYTCHPSPCGRLSHGTVIQYFCDEGYILKGDYKFRTCQNGKWDSLMPISCLMEQGCIRPSMVQHGSTNLTDTNRSLFPVGTVLQYSCQLGYLLDGPSILSCSTQGHWSSEPPRCIHSNVCQPPYQPENGAYTCHPSPCGRLSHGTVIEYFCDEGYILKGDYKYLTCQYGEWDGQMKLTCLMEEDHNPNLPLGMPTLSIVASTASSVALILLLVVLFVLLQPKLKSLHRRDQGVSGQPVSIMVEGVQVTLPSYEEAVCGGGASASGLSSESRVQIVLSEGQHATTSEAGPSRASSLKLQHSEMAVVHSIPLSSSSSSPSPSSSAWVLEHASAAVPSSLQRRPSAGSDQHSLSLDSEMDDSDDMPLLKET</sequence>
<feature type="domain" description="Sushi" evidence="6">
    <location>
        <begin position="39"/>
        <end position="101"/>
    </location>
</feature>
<feature type="domain" description="Sushi" evidence="6">
    <location>
        <begin position="167"/>
        <end position="229"/>
    </location>
</feature>
<name>A0A3Q1IJL4_ANATE</name>
<dbReference type="CDD" id="cd00033">
    <property type="entry name" value="CCP"/>
    <property type="match status" value="5"/>
</dbReference>
<protein>
    <recommendedName>
        <fullName evidence="6">Sushi domain-containing protein</fullName>
    </recommendedName>
</protein>
<dbReference type="OMA" id="CLMEQGC"/>
<reference evidence="7" key="3">
    <citation type="submission" date="2025-09" db="UniProtKB">
        <authorList>
            <consortium name="Ensembl"/>
        </authorList>
    </citation>
    <scope>IDENTIFICATION</scope>
</reference>
<evidence type="ECO:0000313" key="8">
    <source>
        <dbReference type="Proteomes" id="UP000265040"/>
    </source>
</evidence>
<dbReference type="PANTHER" id="PTHR46839">
    <property type="entry name" value="SUSHI DOMAIN-CONTAINING PROTEIN 6"/>
    <property type="match status" value="1"/>
</dbReference>
<comment type="caution">
    <text evidence="2">Lacks conserved residue(s) required for the propagation of feature annotation.</text>
</comment>
<dbReference type="PROSITE" id="PS50923">
    <property type="entry name" value="SUSHI"/>
    <property type="match status" value="6"/>
</dbReference>
<evidence type="ECO:0000256" key="2">
    <source>
        <dbReference type="PROSITE-ProRule" id="PRU00302"/>
    </source>
</evidence>
<keyword evidence="1 2" id="KW-1015">Disulfide bond</keyword>
<feature type="disulfide bond" evidence="2">
    <location>
        <begin position="200"/>
        <end position="227"/>
    </location>
</feature>
<evidence type="ECO:0000256" key="1">
    <source>
        <dbReference type="ARBA" id="ARBA00023157"/>
    </source>
</evidence>
<feature type="domain" description="Sushi" evidence="6">
    <location>
        <begin position="360"/>
        <end position="423"/>
    </location>
</feature>
<dbReference type="InParanoid" id="A0A3Q1IJL4"/>
<dbReference type="OrthoDB" id="7487745at2759"/>
<feature type="domain" description="Sushi" evidence="6">
    <location>
        <begin position="116"/>
        <end position="166"/>
    </location>
</feature>
<dbReference type="InterPro" id="IPR035976">
    <property type="entry name" value="Sushi/SCR/CCP_sf"/>
</dbReference>
<keyword evidence="8" id="KW-1185">Reference proteome</keyword>
<keyword evidence="4" id="KW-0812">Transmembrane</keyword>
<organism evidence="7 8">
    <name type="scientific">Anabas testudineus</name>
    <name type="common">Climbing perch</name>
    <name type="synonym">Anthias testudineus</name>
    <dbReference type="NCBI Taxonomy" id="64144"/>
    <lineage>
        <taxon>Eukaryota</taxon>
        <taxon>Metazoa</taxon>
        <taxon>Chordata</taxon>
        <taxon>Craniata</taxon>
        <taxon>Vertebrata</taxon>
        <taxon>Euteleostomi</taxon>
        <taxon>Actinopterygii</taxon>
        <taxon>Neopterygii</taxon>
        <taxon>Teleostei</taxon>
        <taxon>Neoteleostei</taxon>
        <taxon>Acanthomorphata</taxon>
        <taxon>Anabantaria</taxon>
        <taxon>Anabantiformes</taxon>
        <taxon>Anabantoidei</taxon>
        <taxon>Anabantidae</taxon>
        <taxon>Anabas</taxon>
    </lineage>
</organism>
<reference evidence="7" key="2">
    <citation type="submission" date="2025-08" db="UniProtKB">
        <authorList>
            <consortium name="Ensembl"/>
        </authorList>
    </citation>
    <scope>IDENTIFICATION</scope>
</reference>
<dbReference type="Gene3D" id="2.10.70.10">
    <property type="entry name" value="Complement Module, domain 1"/>
    <property type="match status" value="6"/>
</dbReference>
<dbReference type="GeneID" id="113159729"/>
<dbReference type="STRING" id="64144.ENSATEP00000004396"/>
<dbReference type="GO" id="GO:0006974">
    <property type="term" value="P:DNA damage response"/>
    <property type="evidence" value="ECO:0007669"/>
    <property type="project" value="TreeGrafter"/>
</dbReference>
<evidence type="ECO:0000256" key="4">
    <source>
        <dbReference type="SAM" id="Phobius"/>
    </source>
</evidence>
<evidence type="ECO:0000256" key="5">
    <source>
        <dbReference type="SAM" id="SignalP"/>
    </source>
</evidence>
<dbReference type="Proteomes" id="UP000265040">
    <property type="component" value="Chromosome 12"/>
</dbReference>
<keyword evidence="5" id="KW-0732">Signal</keyword>
<evidence type="ECO:0000256" key="3">
    <source>
        <dbReference type="SAM" id="MobiDB-lite"/>
    </source>
</evidence>
<dbReference type="RefSeq" id="XP_026212381.1">
    <property type="nucleotide sequence ID" value="XM_026356596.1"/>
</dbReference>
<feature type="signal peptide" evidence="5">
    <location>
        <begin position="1"/>
        <end position="35"/>
    </location>
</feature>
<evidence type="ECO:0000259" key="6">
    <source>
        <dbReference type="PROSITE" id="PS50923"/>
    </source>
</evidence>
<feature type="disulfide bond" evidence="2">
    <location>
        <begin position="72"/>
        <end position="99"/>
    </location>
</feature>
<dbReference type="InterPro" id="IPR000436">
    <property type="entry name" value="Sushi_SCR_CCP_dom"/>
</dbReference>
<evidence type="ECO:0000313" key="7">
    <source>
        <dbReference type="Ensembl" id="ENSATEP00000004396.1"/>
    </source>
</evidence>
<keyword evidence="2" id="KW-0768">Sushi</keyword>
<feature type="compositionally biased region" description="Polar residues" evidence="3">
    <location>
        <begin position="575"/>
        <end position="590"/>
    </location>
</feature>
<dbReference type="Ensembl" id="ENSATET00000004432.3">
    <property type="protein sequence ID" value="ENSATEP00000004396.1"/>
    <property type="gene ID" value="ENSATEG00000003076.3"/>
</dbReference>
<feature type="disulfide bond" evidence="2">
    <location>
        <begin position="329"/>
        <end position="356"/>
    </location>
</feature>
<proteinExistence type="predicted"/>
<dbReference type="SMART" id="SM00032">
    <property type="entry name" value="CCP"/>
    <property type="match status" value="6"/>
</dbReference>
<feature type="transmembrane region" description="Helical" evidence="4">
    <location>
        <begin position="438"/>
        <end position="461"/>
    </location>
</feature>
<dbReference type="InterPro" id="IPR042866">
    <property type="entry name" value="SUSD6"/>
</dbReference>